<evidence type="ECO:0000313" key="2">
    <source>
        <dbReference type="EMBL" id="EDO43038.1"/>
    </source>
</evidence>
<evidence type="ECO:0000256" key="1">
    <source>
        <dbReference type="SAM" id="SignalP"/>
    </source>
</evidence>
<sequence length="405" mass="45839">MKPGLIALVCLCWFCNVQFVVPQIPEARGTVSPLVQSFERVLDFLEREMSSINLDAVLGLRMAEGLLLNLLRLAPSSGSHIDVLYCVLSFLTFSHFFQGVLLQTLQDPEVQEHHPWVLHRIKGLAHRVSKLIPEILPFLQKSDRVYYQQVGFVVSKTWSVVRRFRKLNKAPKRHLAFNDKKAGTQAPQPCMEALFGSAGPGSKTCNVTDACWTAMRRPGALGYELTHQALYFMFGEERGCIKAFQDRLRLANEPASLRPVYDRICADTFYQMLALERMRGKTQQEVDLYLEMSAVCGLLGYSQFLSFKRMGRLLRWQMPNGCYGDPNYDALLNEAGGVLYQTSHSRATRSLLTVKELEEGCESHITGVATALISVYLRWVLHSPEMTSRSIAQEAMAYITSLHHK</sequence>
<dbReference type="HOGENOM" id="CLU_051286_1_0_1"/>
<dbReference type="eggNOG" id="ENOG502RBYN">
    <property type="taxonomic scope" value="Eukaryota"/>
</dbReference>
<dbReference type="STRING" id="45351.A7RZR7"/>
<dbReference type="PhylomeDB" id="A7RZR7"/>
<dbReference type="AlphaFoldDB" id="A7RZR7"/>
<name>A7RZR7_NEMVE</name>
<keyword evidence="1" id="KW-0732">Signal</keyword>
<dbReference type="Proteomes" id="UP000001593">
    <property type="component" value="Unassembled WGS sequence"/>
</dbReference>
<gene>
    <name evidence="2" type="ORF">NEMVEDRAFT_v1g204563</name>
</gene>
<feature type="signal peptide" evidence="1">
    <location>
        <begin position="1"/>
        <end position="22"/>
    </location>
</feature>
<dbReference type="PANTHER" id="PTHR33539">
    <property type="entry name" value="UPF0764 PROTEIN C16ORF89"/>
    <property type="match status" value="1"/>
</dbReference>
<dbReference type="EMBL" id="DS469558">
    <property type="protein sequence ID" value="EDO43038.1"/>
    <property type="molecule type" value="Genomic_DNA"/>
</dbReference>
<keyword evidence="3" id="KW-1185">Reference proteome</keyword>
<organism evidence="2 3">
    <name type="scientific">Nematostella vectensis</name>
    <name type="common">Starlet sea anemone</name>
    <dbReference type="NCBI Taxonomy" id="45351"/>
    <lineage>
        <taxon>Eukaryota</taxon>
        <taxon>Metazoa</taxon>
        <taxon>Cnidaria</taxon>
        <taxon>Anthozoa</taxon>
        <taxon>Hexacorallia</taxon>
        <taxon>Actiniaria</taxon>
        <taxon>Edwardsiidae</taxon>
        <taxon>Nematostella</taxon>
    </lineage>
</organism>
<dbReference type="PANTHER" id="PTHR33539:SF1">
    <property type="entry name" value="UPF0764 PROTEIN C16ORF89"/>
    <property type="match status" value="1"/>
</dbReference>
<feature type="chain" id="PRO_5002714000" evidence="1">
    <location>
        <begin position="23"/>
        <end position="405"/>
    </location>
</feature>
<reference evidence="2 3" key="1">
    <citation type="journal article" date="2007" name="Science">
        <title>Sea anemone genome reveals ancestral eumetazoan gene repertoire and genomic organization.</title>
        <authorList>
            <person name="Putnam N.H."/>
            <person name="Srivastava M."/>
            <person name="Hellsten U."/>
            <person name="Dirks B."/>
            <person name="Chapman J."/>
            <person name="Salamov A."/>
            <person name="Terry A."/>
            <person name="Shapiro H."/>
            <person name="Lindquist E."/>
            <person name="Kapitonov V.V."/>
            <person name="Jurka J."/>
            <person name="Genikhovich G."/>
            <person name="Grigoriev I.V."/>
            <person name="Lucas S.M."/>
            <person name="Steele R.E."/>
            <person name="Finnerty J.R."/>
            <person name="Technau U."/>
            <person name="Martindale M.Q."/>
            <person name="Rokhsar D.S."/>
        </authorList>
    </citation>
    <scope>NUCLEOTIDE SEQUENCE [LARGE SCALE GENOMIC DNA]</scope>
    <source>
        <strain evidence="3">CH2 X CH6</strain>
    </source>
</reference>
<accession>A7RZR7</accession>
<dbReference type="InParanoid" id="A7RZR7"/>
<dbReference type="InterPro" id="IPR031751">
    <property type="entry name" value="DUF4735"/>
</dbReference>
<proteinExistence type="predicted"/>
<dbReference type="OMA" id="MTRPGCS"/>
<protein>
    <submittedName>
        <fullName evidence="2">Uncharacterized protein</fullName>
    </submittedName>
</protein>
<evidence type="ECO:0000313" key="3">
    <source>
        <dbReference type="Proteomes" id="UP000001593"/>
    </source>
</evidence>
<dbReference type="Pfam" id="PF15882">
    <property type="entry name" value="DUF4735"/>
    <property type="match status" value="1"/>
</dbReference>